<reference evidence="1" key="1">
    <citation type="submission" date="2021-02" db="EMBL/GenBank/DDBJ databases">
        <authorList>
            <person name="Dougan E. K."/>
            <person name="Rhodes N."/>
            <person name="Thang M."/>
            <person name="Chan C."/>
        </authorList>
    </citation>
    <scope>NUCLEOTIDE SEQUENCE</scope>
</reference>
<name>A0A812Y4D9_SYMPI</name>
<protein>
    <submittedName>
        <fullName evidence="1">Uncharacterized protein</fullName>
    </submittedName>
</protein>
<dbReference type="Proteomes" id="UP000649617">
    <property type="component" value="Unassembled WGS sequence"/>
</dbReference>
<comment type="caution">
    <text evidence="1">The sequence shown here is derived from an EMBL/GenBank/DDBJ whole genome shotgun (WGS) entry which is preliminary data.</text>
</comment>
<accession>A0A812Y4D9</accession>
<dbReference type="OrthoDB" id="608866at2759"/>
<keyword evidence="2" id="KW-1185">Reference proteome</keyword>
<sequence length="82" mass="8792">MASAVRRVATAEGCGYIPIYEACADHLRHAAEQGRLAAKSRAYSLGESLFLLCVLPWRLYAGNGSSLKQIQARAIAIPTVST</sequence>
<organism evidence="1 2">
    <name type="scientific">Symbiodinium pilosum</name>
    <name type="common">Dinoflagellate</name>
    <dbReference type="NCBI Taxonomy" id="2952"/>
    <lineage>
        <taxon>Eukaryota</taxon>
        <taxon>Sar</taxon>
        <taxon>Alveolata</taxon>
        <taxon>Dinophyceae</taxon>
        <taxon>Suessiales</taxon>
        <taxon>Symbiodiniaceae</taxon>
        <taxon>Symbiodinium</taxon>
    </lineage>
</organism>
<dbReference type="EMBL" id="CAJNIZ010046760">
    <property type="protein sequence ID" value="CAE7756000.1"/>
    <property type="molecule type" value="Genomic_DNA"/>
</dbReference>
<evidence type="ECO:0000313" key="2">
    <source>
        <dbReference type="Proteomes" id="UP000649617"/>
    </source>
</evidence>
<evidence type="ECO:0000313" key="1">
    <source>
        <dbReference type="EMBL" id="CAE7756000.1"/>
    </source>
</evidence>
<proteinExistence type="predicted"/>
<gene>
    <name evidence="1" type="ORF">SPIL2461_LOCUS21973</name>
</gene>
<dbReference type="AlphaFoldDB" id="A0A812Y4D9"/>